<dbReference type="PANTHER" id="PTHR15426">
    <property type="entry name" value="PROTEIN DEPP1"/>
    <property type="match status" value="1"/>
</dbReference>
<dbReference type="AlphaFoldDB" id="A0A9Q1HNL5"/>
<dbReference type="Proteomes" id="UP001152803">
    <property type="component" value="Unassembled WGS sequence"/>
</dbReference>
<evidence type="ECO:0000313" key="3">
    <source>
        <dbReference type="Proteomes" id="UP001152803"/>
    </source>
</evidence>
<comment type="caution">
    <text evidence="2">The sequence shown here is derived from an EMBL/GenBank/DDBJ whole genome shotgun (WGS) entry which is preliminary data.</text>
</comment>
<dbReference type="Pfam" id="PF15343">
    <property type="entry name" value="DEPP"/>
    <property type="match status" value="1"/>
</dbReference>
<reference evidence="2" key="1">
    <citation type="journal article" date="2023" name="Science">
        <title>Genome structures resolve the early diversification of teleost fishes.</title>
        <authorList>
            <person name="Parey E."/>
            <person name="Louis A."/>
            <person name="Montfort J."/>
            <person name="Bouchez O."/>
            <person name="Roques C."/>
            <person name="Iampietro C."/>
            <person name="Lluch J."/>
            <person name="Castinel A."/>
            <person name="Donnadieu C."/>
            <person name="Desvignes T."/>
            <person name="Floi Bucao C."/>
            <person name="Jouanno E."/>
            <person name="Wen M."/>
            <person name="Mejri S."/>
            <person name="Dirks R."/>
            <person name="Jansen H."/>
            <person name="Henkel C."/>
            <person name="Chen W.J."/>
            <person name="Zahm M."/>
            <person name="Cabau C."/>
            <person name="Klopp C."/>
            <person name="Thompson A.W."/>
            <person name="Robinson-Rechavi M."/>
            <person name="Braasch I."/>
            <person name="Lecointre G."/>
            <person name="Bobe J."/>
            <person name="Postlethwait J.H."/>
            <person name="Berthelot C."/>
            <person name="Roest Crollius H."/>
            <person name="Guiguen Y."/>
        </authorList>
    </citation>
    <scope>NUCLEOTIDE SEQUENCE</scope>
    <source>
        <strain evidence="2">Concon-B</strain>
    </source>
</reference>
<organism evidence="2 3">
    <name type="scientific">Conger conger</name>
    <name type="common">Conger eel</name>
    <name type="synonym">Muraena conger</name>
    <dbReference type="NCBI Taxonomy" id="82655"/>
    <lineage>
        <taxon>Eukaryota</taxon>
        <taxon>Metazoa</taxon>
        <taxon>Chordata</taxon>
        <taxon>Craniata</taxon>
        <taxon>Vertebrata</taxon>
        <taxon>Euteleostomi</taxon>
        <taxon>Actinopterygii</taxon>
        <taxon>Neopterygii</taxon>
        <taxon>Teleostei</taxon>
        <taxon>Anguilliformes</taxon>
        <taxon>Congridae</taxon>
        <taxon>Conger</taxon>
    </lineage>
</organism>
<feature type="region of interest" description="Disordered" evidence="1">
    <location>
        <begin position="1"/>
        <end position="46"/>
    </location>
</feature>
<dbReference type="EMBL" id="JAFJMO010000018">
    <property type="protein sequence ID" value="KAJ8250758.1"/>
    <property type="molecule type" value="Genomic_DNA"/>
</dbReference>
<gene>
    <name evidence="2" type="ORF">COCON_G00226800</name>
</gene>
<dbReference type="GO" id="GO:0010506">
    <property type="term" value="P:regulation of autophagy"/>
    <property type="evidence" value="ECO:0007669"/>
    <property type="project" value="TreeGrafter"/>
</dbReference>
<accession>A0A9Q1HNL5</accession>
<dbReference type="PANTHER" id="PTHR15426:SF6">
    <property type="entry name" value="PROTEIN DEPP1"/>
    <property type="match status" value="1"/>
</dbReference>
<dbReference type="OrthoDB" id="8916819at2759"/>
<evidence type="ECO:0008006" key="4">
    <source>
        <dbReference type="Google" id="ProtNLM"/>
    </source>
</evidence>
<protein>
    <recommendedName>
        <fullName evidence="4">Protein DEPP</fullName>
    </recommendedName>
</protein>
<name>A0A9Q1HNL5_CONCO</name>
<dbReference type="GO" id="GO:0005739">
    <property type="term" value="C:mitochondrion"/>
    <property type="evidence" value="ECO:0007669"/>
    <property type="project" value="TreeGrafter"/>
</dbReference>
<keyword evidence="3" id="KW-1185">Reference proteome</keyword>
<proteinExistence type="predicted"/>
<evidence type="ECO:0000256" key="1">
    <source>
        <dbReference type="SAM" id="MobiDB-lite"/>
    </source>
</evidence>
<evidence type="ECO:0000313" key="2">
    <source>
        <dbReference type="EMBL" id="KAJ8250758.1"/>
    </source>
</evidence>
<dbReference type="InterPro" id="IPR020133">
    <property type="entry name" value="DEPP"/>
</dbReference>
<sequence>MRAPNPIRNALGTPDRSLFRSQDTAKQKVNRRSPHQRETQNRMKPRRLLLSVDLLPTISETHEEVPQVGPSTQAHQSLEDYVDSIKELAQPASVLGCGPVRVQRTQRPRLFAKHTPAAATSRRAVRIRRPRAASCQDGITLKCDSRTDPLDWLFAQTQHDVSTTRESNIPPAALCLL</sequence>